<dbReference type="Proteomes" id="UP000034799">
    <property type="component" value="Unassembled WGS sequence"/>
</dbReference>
<dbReference type="EMBL" id="LBWK01000001">
    <property type="protein sequence ID" value="KKR06346.1"/>
    <property type="molecule type" value="Genomic_DNA"/>
</dbReference>
<comment type="caution">
    <text evidence="1">The sequence shown here is derived from an EMBL/GenBank/DDBJ whole genome shotgun (WGS) entry which is preliminary data.</text>
</comment>
<name>A0A0G0N0I1_9BACT</name>
<dbReference type="STRING" id="1619100.UT34_C0001G0386"/>
<organism evidence="1 2">
    <name type="scientific">candidate division WS6 bacterium GW2011_GWF2_39_15</name>
    <dbReference type="NCBI Taxonomy" id="1619100"/>
    <lineage>
        <taxon>Bacteria</taxon>
        <taxon>Candidatus Dojkabacteria</taxon>
    </lineage>
</organism>
<sequence length="69" mass="8268">MYFKREAEYRNFTASIQPRDFKVPFDGVSAEERKKILARFLYVHKYSRTLWESDALNIISGIRFDHLPV</sequence>
<evidence type="ECO:0000313" key="1">
    <source>
        <dbReference type="EMBL" id="KKR06346.1"/>
    </source>
</evidence>
<protein>
    <submittedName>
        <fullName evidence="1">Uncharacterized protein</fullName>
    </submittedName>
</protein>
<accession>A0A0G0N0I1</accession>
<evidence type="ECO:0000313" key="2">
    <source>
        <dbReference type="Proteomes" id="UP000034799"/>
    </source>
</evidence>
<dbReference type="AlphaFoldDB" id="A0A0G0N0I1"/>
<reference evidence="1 2" key="1">
    <citation type="journal article" date="2015" name="Nature">
        <title>rRNA introns, odd ribosomes, and small enigmatic genomes across a large radiation of phyla.</title>
        <authorList>
            <person name="Brown C.T."/>
            <person name="Hug L.A."/>
            <person name="Thomas B.C."/>
            <person name="Sharon I."/>
            <person name="Castelle C.J."/>
            <person name="Singh A."/>
            <person name="Wilkins M.J."/>
            <person name="Williams K.H."/>
            <person name="Banfield J.F."/>
        </authorList>
    </citation>
    <scope>NUCLEOTIDE SEQUENCE [LARGE SCALE GENOMIC DNA]</scope>
</reference>
<proteinExistence type="predicted"/>
<gene>
    <name evidence="1" type="ORF">UT34_C0001G0386</name>
</gene>